<dbReference type="Gene3D" id="3.30.559.10">
    <property type="entry name" value="Chloramphenicol acetyltransferase-like domain"/>
    <property type="match status" value="1"/>
</dbReference>
<dbReference type="Proteomes" id="UP001180489">
    <property type="component" value="Unassembled WGS sequence"/>
</dbReference>
<protein>
    <submittedName>
        <fullName evidence="2">Condensation domain-containing protein</fullName>
    </submittedName>
</protein>
<feature type="domain" description="Condensation" evidence="1">
    <location>
        <begin position="2"/>
        <end position="134"/>
    </location>
</feature>
<dbReference type="PANTHER" id="PTHR45527:SF1">
    <property type="entry name" value="FATTY ACID SYNTHASE"/>
    <property type="match status" value="1"/>
</dbReference>
<evidence type="ECO:0000313" key="2">
    <source>
        <dbReference type="EMBL" id="MDT0478405.1"/>
    </source>
</evidence>
<dbReference type="InterPro" id="IPR001242">
    <property type="entry name" value="Condensation_dom"/>
</dbReference>
<organism evidence="2 3">
    <name type="scientific">Streptomyces hintoniae</name>
    <dbReference type="NCBI Taxonomy" id="3075521"/>
    <lineage>
        <taxon>Bacteria</taxon>
        <taxon>Bacillati</taxon>
        <taxon>Actinomycetota</taxon>
        <taxon>Actinomycetes</taxon>
        <taxon>Kitasatosporales</taxon>
        <taxon>Streptomycetaceae</taxon>
        <taxon>Streptomyces</taxon>
    </lineage>
</organism>
<dbReference type="EMBL" id="JAVRFF010000442">
    <property type="protein sequence ID" value="MDT0478405.1"/>
    <property type="molecule type" value="Genomic_DNA"/>
</dbReference>
<feature type="non-terminal residue" evidence="2">
    <location>
        <position position="143"/>
    </location>
</feature>
<dbReference type="SUPFAM" id="SSF52777">
    <property type="entry name" value="CoA-dependent acyltransferases"/>
    <property type="match status" value="1"/>
</dbReference>
<dbReference type="InterPro" id="IPR023213">
    <property type="entry name" value="CAT-like_dom_sf"/>
</dbReference>
<evidence type="ECO:0000259" key="1">
    <source>
        <dbReference type="Pfam" id="PF00668"/>
    </source>
</evidence>
<name>A0ABU2UZF2_9ACTN</name>
<accession>A0ABU2UZF2</accession>
<feature type="non-terminal residue" evidence="2">
    <location>
        <position position="1"/>
    </location>
</feature>
<dbReference type="Gene3D" id="3.30.559.30">
    <property type="entry name" value="Nonribosomal peptide synthetase, condensation domain"/>
    <property type="match status" value="1"/>
</dbReference>
<dbReference type="PANTHER" id="PTHR45527">
    <property type="entry name" value="NONRIBOSOMAL PEPTIDE SYNTHETASE"/>
    <property type="match status" value="1"/>
</dbReference>
<evidence type="ECO:0000313" key="3">
    <source>
        <dbReference type="Proteomes" id="UP001180489"/>
    </source>
</evidence>
<comment type="caution">
    <text evidence="2">The sequence shown here is derived from an EMBL/GenBank/DDBJ whole genome shotgun (WGS) entry which is preliminary data.</text>
</comment>
<dbReference type="Pfam" id="PF00668">
    <property type="entry name" value="Condensation"/>
    <property type="match status" value="1"/>
</dbReference>
<keyword evidence="3" id="KW-1185">Reference proteome</keyword>
<reference evidence="2" key="1">
    <citation type="submission" date="2024-05" db="EMBL/GenBank/DDBJ databases">
        <title>30 novel species of actinomycetes from the DSMZ collection.</title>
        <authorList>
            <person name="Nouioui I."/>
        </authorList>
    </citation>
    <scope>NUCLEOTIDE SEQUENCE</scope>
    <source>
        <strain evidence="2">DSM 41014</strain>
    </source>
</reference>
<gene>
    <name evidence="2" type="ORF">RM863_40515</name>
</gene>
<sequence>EVKQRVAENVAADFKEVTTRLTDEQQIIQAFMQPFNLEQPSQMRVRYIHGPHEDYLFMDTHHSINDGMSNTILLADLNALYQEKSLPNLSLQYKDYSEWMAHRDLSIQRRYWLQQFEDGVPVLNMPTDYPRPSIKTTLNTRSW</sequence>
<proteinExistence type="predicted"/>